<dbReference type="SUPFAM" id="SSF88874">
    <property type="entry name" value="Receptor-binding domain of short tail fibre protein gp12"/>
    <property type="match status" value="1"/>
</dbReference>
<dbReference type="RefSeq" id="WP_177318603.1">
    <property type="nucleotide sequence ID" value="NZ_CBHWAX010000058.1"/>
</dbReference>
<dbReference type="EMBL" id="CP140154">
    <property type="protein sequence ID" value="WQG89285.1"/>
    <property type="molecule type" value="Genomic_DNA"/>
</dbReference>
<dbReference type="Gene3D" id="3.90.1340.10">
    <property type="entry name" value="Phage tail collar domain"/>
    <property type="match status" value="1"/>
</dbReference>
<dbReference type="InterPro" id="IPR037053">
    <property type="entry name" value="Phage_tail_collar_dom_sf"/>
</dbReference>
<evidence type="ECO:0000313" key="5">
    <source>
        <dbReference type="Proteomes" id="UP001326715"/>
    </source>
</evidence>
<organism evidence="2 4">
    <name type="scientific">Chitinophaga sancti</name>
    <dbReference type="NCBI Taxonomy" id="1004"/>
    <lineage>
        <taxon>Bacteria</taxon>
        <taxon>Pseudomonadati</taxon>
        <taxon>Bacteroidota</taxon>
        <taxon>Chitinophagia</taxon>
        <taxon>Chitinophagales</taxon>
        <taxon>Chitinophagaceae</taxon>
        <taxon>Chitinophaga</taxon>
    </lineage>
</organism>
<reference evidence="2 4" key="1">
    <citation type="submission" date="2016-11" db="EMBL/GenBank/DDBJ databases">
        <authorList>
            <person name="Jaros S."/>
            <person name="Januszkiewicz K."/>
            <person name="Wedrychowicz H."/>
        </authorList>
    </citation>
    <scope>NUCLEOTIDE SEQUENCE [LARGE SCALE GENOMIC DNA]</scope>
    <source>
        <strain evidence="2 4">DSM 784</strain>
    </source>
</reference>
<dbReference type="InterPro" id="IPR011083">
    <property type="entry name" value="Phage_tail_collar_dom"/>
</dbReference>
<feature type="domain" description="Phage tail collar" evidence="1">
    <location>
        <begin position="6"/>
        <end position="61"/>
    </location>
</feature>
<dbReference type="EMBL" id="FPIZ01000008">
    <property type="protein sequence ID" value="SFW61184.1"/>
    <property type="molecule type" value="Genomic_DNA"/>
</dbReference>
<proteinExistence type="predicted"/>
<sequence>MDPFIGMICAFGFNYAPTGWFSCYGSTMSIAQNTALFALIGTTYGGNGQSTFALPDLRGKTMIGIGQSPGYSNYTWGQVGGVESVTLIQSQMPMHTHLMTHNLSVAPKVSTQAATSNVPGATKVPAALPTIGAGVNTFTVNAYDTNSDATLMPSNAAGTITAGMAGGSQPFDNMQPYLAVNYCIASVGIWPSRP</sequence>
<dbReference type="Proteomes" id="UP000183788">
    <property type="component" value="Unassembled WGS sequence"/>
</dbReference>
<reference evidence="3 5" key="2">
    <citation type="submission" date="2023-11" db="EMBL/GenBank/DDBJ databases">
        <title>MicrobeMod: A computational toolkit for identifying prokaryotic methylation and restriction-modification with nanopore sequencing.</title>
        <authorList>
            <person name="Crits-Christoph A."/>
            <person name="Kang S.C."/>
            <person name="Lee H."/>
            <person name="Ostrov N."/>
        </authorList>
    </citation>
    <scope>NUCLEOTIDE SEQUENCE [LARGE SCALE GENOMIC DNA]</scope>
    <source>
        <strain evidence="3 5">ATCC 23090</strain>
    </source>
</reference>
<protein>
    <submittedName>
        <fullName evidence="2">Microcystin-dependent protein</fullName>
    </submittedName>
    <submittedName>
        <fullName evidence="3">Tail fiber protein</fullName>
    </submittedName>
</protein>
<accession>A0A1K1QMP3</accession>
<evidence type="ECO:0000313" key="3">
    <source>
        <dbReference type="EMBL" id="WQG89285.1"/>
    </source>
</evidence>
<dbReference type="AlphaFoldDB" id="A0A1K1QMP3"/>
<evidence type="ECO:0000313" key="2">
    <source>
        <dbReference type="EMBL" id="SFW61184.1"/>
    </source>
</evidence>
<dbReference type="Proteomes" id="UP001326715">
    <property type="component" value="Chromosome"/>
</dbReference>
<dbReference type="STRING" id="1004.SAMN05661012_02944"/>
<evidence type="ECO:0000259" key="1">
    <source>
        <dbReference type="Pfam" id="PF07484"/>
    </source>
</evidence>
<dbReference type="Pfam" id="PF07484">
    <property type="entry name" value="Collar"/>
    <property type="match status" value="1"/>
</dbReference>
<name>A0A1K1QMP3_9BACT</name>
<keyword evidence="5" id="KW-1185">Reference proteome</keyword>
<evidence type="ECO:0000313" key="4">
    <source>
        <dbReference type="Proteomes" id="UP000183788"/>
    </source>
</evidence>
<gene>
    <name evidence="2" type="ORF">SAMN05661012_02944</name>
    <name evidence="3" type="ORF">SR876_30605</name>
</gene>